<dbReference type="InterPro" id="IPR032374">
    <property type="entry name" value="SGTA_dimer"/>
</dbReference>
<evidence type="ECO:0000256" key="3">
    <source>
        <dbReference type="ARBA" id="ARBA00022803"/>
    </source>
</evidence>
<dbReference type="Gene3D" id="1.25.40.10">
    <property type="entry name" value="Tetratricopeptide repeat domain"/>
    <property type="match status" value="1"/>
</dbReference>
<sequence length="303" mass="33047">MSDEDKRAFVGDFVRFLRQEISQMSQTPDLVESLEVAVQCLEAVFPAPPESDVNAWELFRTARETAGGGGSGGDGEALKNEGNRLMKEEKYQEALLSYNRAICCDPRNPIFYCNRAAAWIRLGDYDRAIADAQMSLKYNPSYCKAHARLGDALVKVGRLEQAINAYQEAVRLEPGNADYQNKLDTTRQRLQDQPNDGTANGAGMNQGLAEMAARMMSDPSVNEVLSYLNDSNSIESLLNTGRQLAMQMGAQNPQLFSDIRRLLQSNPNVANLVNTIQQHQNDSGGSDGSGGPGGPPPTSSPPN</sequence>
<dbReference type="SUPFAM" id="SSF48452">
    <property type="entry name" value="TPR-like"/>
    <property type="match status" value="1"/>
</dbReference>
<dbReference type="InterPro" id="IPR019734">
    <property type="entry name" value="TPR_rpt"/>
</dbReference>
<dbReference type="VEuPathDB" id="VectorBase:LLONM1_007343"/>
<evidence type="ECO:0000259" key="6">
    <source>
        <dbReference type="Pfam" id="PF16546"/>
    </source>
</evidence>
<name>A0A7G3AZ14_LUTLO</name>
<dbReference type="Gene3D" id="1.20.5.420">
    <property type="entry name" value="Immunoglobulin FC, subunit C"/>
    <property type="match status" value="1"/>
</dbReference>
<dbReference type="GO" id="GO:0006620">
    <property type="term" value="P:post-translational protein targeting to endoplasmic reticulum membrane"/>
    <property type="evidence" value="ECO:0007669"/>
    <property type="project" value="TreeGrafter"/>
</dbReference>
<dbReference type="AlphaFoldDB" id="A0A7G3AZ14"/>
<dbReference type="Pfam" id="PF16546">
    <property type="entry name" value="SGTA_dimer"/>
    <property type="match status" value="1"/>
</dbReference>
<feature type="repeat" description="TPR" evidence="4">
    <location>
        <begin position="75"/>
        <end position="108"/>
    </location>
</feature>
<dbReference type="PROSITE" id="PS50293">
    <property type="entry name" value="TPR_REGION"/>
    <property type="match status" value="1"/>
</dbReference>
<dbReference type="CTD" id="35052"/>
<evidence type="ECO:0000256" key="4">
    <source>
        <dbReference type="PROSITE-ProRule" id="PRU00339"/>
    </source>
</evidence>
<evidence type="ECO:0000313" key="7">
    <source>
        <dbReference type="EMBL" id="MBC1176853.1"/>
    </source>
</evidence>
<dbReference type="InterPro" id="IPR047150">
    <property type="entry name" value="SGT"/>
</dbReference>
<dbReference type="GO" id="GO:0060090">
    <property type="term" value="F:molecular adaptor activity"/>
    <property type="evidence" value="ECO:0007669"/>
    <property type="project" value="TreeGrafter"/>
</dbReference>
<evidence type="ECO:0000256" key="1">
    <source>
        <dbReference type="ARBA" id="ARBA00008175"/>
    </source>
</evidence>
<evidence type="ECO:0000256" key="5">
    <source>
        <dbReference type="SAM" id="MobiDB-lite"/>
    </source>
</evidence>
<accession>A0A7G3AZ14</accession>
<dbReference type="PANTHER" id="PTHR45831:SF2">
    <property type="entry name" value="LD24721P"/>
    <property type="match status" value="1"/>
</dbReference>
<dbReference type="EMBL" id="GITU01008150">
    <property type="protein sequence ID" value="MBC1176853.1"/>
    <property type="molecule type" value="Transcribed_RNA"/>
</dbReference>
<feature type="repeat" description="TPR" evidence="4">
    <location>
        <begin position="109"/>
        <end position="142"/>
    </location>
</feature>
<feature type="region of interest" description="Disordered" evidence="5">
    <location>
        <begin position="277"/>
        <end position="303"/>
    </location>
</feature>
<dbReference type="RefSeq" id="XP_055690360.1">
    <property type="nucleotide sequence ID" value="XM_055834385.1"/>
</dbReference>
<feature type="compositionally biased region" description="Pro residues" evidence="5">
    <location>
        <begin position="293"/>
        <end position="303"/>
    </location>
</feature>
<protein>
    <submittedName>
        <fullName evidence="7">Putative secreted protein</fullName>
    </submittedName>
</protein>
<dbReference type="GeneID" id="129793893"/>
<feature type="repeat" description="TPR" evidence="4">
    <location>
        <begin position="143"/>
        <end position="176"/>
    </location>
</feature>
<dbReference type="OrthoDB" id="2335338at2759"/>
<evidence type="ECO:0000256" key="2">
    <source>
        <dbReference type="ARBA" id="ARBA00022737"/>
    </source>
</evidence>
<dbReference type="GO" id="GO:0016020">
    <property type="term" value="C:membrane"/>
    <property type="evidence" value="ECO:0007669"/>
    <property type="project" value="TreeGrafter"/>
</dbReference>
<organism evidence="7">
    <name type="scientific">Lutzomyia longipalpis</name>
    <name type="common">Sand fly</name>
    <dbReference type="NCBI Taxonomy" id="7200"/>
    <lineage>
        <taxon>Eukaryota</taxon>
        <taxon>Metazoa</taxon>
        <taxon>Ecdysozoa</taxon>
        <taxon>Arthropoda</taxon>
        <taxon>Hexapoda</taxon>
        <taxon>Insecta</taxon>
        <taxon>Pterygota</taxon>
        <taxon>Neoptera</taxon>
        <taxon>Endopterygota</taxon>
        <taxon>Diptera</taxon>
        <taxon>Nematocera</taxon>
        <taxon>Psychodoidea</taxon>
        <taxon>Psychodidae</taxon>
        <taxon>Lutzomyia</taxon>
        <taxon>Lutzomyia</taxon>
    </lineage>
</organism>
<dbReference type="Pfam" id="PF13414">
    <property type="entry name" value="TPR_11"/>
    <property type="match status" value="2"/>
</dbReference>
<reference evidence="7" key="1">
    <citation type="journal article" date="2020" name="BMC">
        <title>Leishmania infection induces a limited differential gene expression in the sand fly midgut.</title>
        <authorList>
            <person name="Coutinho-Abreu I.V."/>
            <person name="Serafim T.D."/>
            <person name="Meneses C."/>
            <person name="Kamhawi S."/>
            <person name="Oliveira F."/>
            <person name="Valenzuela J.G."/>
        </authorList>
    </citation>
    <scope>NUCLEOTIDE SEQUENCE</scope>
    <source>
        <strain evidence="7">Jacobina</strain>
        <tissue evidence="7">Midgut</tissue>
    </source>
</reference>
<dbReference type="KEGG" id="lll:129793893"/>
<keyword evidence="2" id="KW-0677">Repeat</keyword>
<dbReference type="InterPro" id="IPR011990">
    <property type="entry name" value="TPR-like_helical_dom_sf"/>
</dbReference>
<dbReference type="SMART" id="SM00028">
    <property type="entry name" value="TPR"/>
    <property type="match status" value="3"/>
</dbReference>
<dbReference type="PROSITE" id="PS50005">
    <property type="entry name" value="TPR"/>
    <property type="match status" value="3"/>
</dbReference>
<proteinExistence type="inferred from homology"/>
<feature type="domain" description="SGTA homodimerisation" evidence="6">
    <location>
        <begin position="8"/>
        <end position="48"/>
    </location>
</feature>
<dbReference type="GO" id="GO:0072380">
    <property type="term" value="C:TRC complex"/>
    <property type="evidence" value="ECO:0007669"/>
    <property type="project" value="TreeGrafter"/>
</dbReference>
<keyword evidence="3 4" id="KW-0802">TPR repeat</keyword>
<dbReference type="PANTHER" id="PTHR45831">
    <property type="entry name" value="LD24721P"/>
    <property type="match status" value="1"/>
</dbReference>
<comment type="similarity">
    <text evidence="1">Belongs to the SGT family.</text>
</comment>